<evidence type="ECO:0000256" key="1">
    <source>
        <dbReference type="SAM" id="SignalP"/>
    </source>
</evidence>
<dbReference type="RefSeq" id="WP_220162991.1">
    <property type="nucleotide sequence ID" value="NZ_CP080507.1"/>
</dbReference>
<evidence type="ECO:0000313" key="2">
    <source>
        <dbReference type="EMBL" id="QYM79306.1"/>
    </source>
</evidence>
<evidence type="ECO:0000313" key="3">
    <source>
        <dbReference type="Proteomes" id="UP000825051"/>
    </source>
</evidence>
<dbReference type="EMBL" id="CP080507">
    <property type="protein sequence ID" value="QYM79306.1"/>
    <property type="molecule type" value="Genomic_DNA"/>
</dbReference>
<proteinExistence type="predicted"/>
<keyword evidence="1" id="KW-0732">Signal</keyword>
<accession>A0A8F9TUG9</accession>
<dbReference type="Proteomes" id="UP000825051">
    <property type="component" value="Chromosome"/>
</dbReference>
<evidence type="ECO:0008006" key="4">
    <source>
        <dbReference type="Google" id="ProtNLM"/>
    </source>
</evidence>
<gene>
    <name evidence="2" type="ORF">K0B96_01420</name>
</gene>
<dbReference type="AlphaFoldDB" id="A0A8F9TUG9"/>
<sequence length="183" mass="19530">MKTPLLPLLIAAATALVGFSGCQSTQTASTQTTARQTLLSRLTPREQSMIKRHLIGIGFTTDMVLLSLDKPDRVVSGPGPQQETWLYQSYYAADGSSLTPSQRIVTHSAAETGGLGGTGGASGPIARMPGGNPASDAATRNPHTNTYTVEYDPTLFQEKTQSQPRVQVIFLRGLVADIRVEKT</sequence>
<dbReference type="PROSITE" id="PS51257">
    <property type="entry name" value="PROKAR_LIPOPROTEIN"/>
    <property type="match status" value="1"/>
</dbReference>
<protein>
    <recommendedName>
        <fullName evidence="4">Lipoprotein SmpA/OmlA domain-containing protein</fullName>
    </recommendedName>
</protein>
<dbReference type="KEGG" id="ole:K0B96_01420"/>
<organism evidence="2 3">
    <name type="scientific">Horticoccus luteus</name>
    <dbReference type="NCBI Taxonomy" id="2862869"/>
    <lineage>
        <taxon>Bacteria</taxon>
        <taxon>Pseudomonadati</taxon>
        <taxon>Verrucomicrobiota</taxon>
        <taxon>Opitutia</taxon>
        <taxon>Opitutales</taxon>
        <taxon>Opitutaceae</taxon>
        <taxon>Horticoccus</taxon>
    </lineage>
</organism>
<reference evidence="2" key="1">
    <citation type="submission" date="2021-08" db="EMBL/GenBank/DDBJ databases">
        <title>Genome of a novel bacterium of the phylum Verrucomicrobia, Oleiharenicola sp. KSB-15.</title>
        <authorList>
            <person name="Chung J.-H."/>
            <person name="Ahn J.-H."/>
            <person name="Yoon Y."/>
            <person name="Kim D.-Y."/>
            <person name="An S.-H."/>
            <person name="Park I."/>
            <person name="Yeon J."/>
        </authorList>
    </citation>
    <scope>NUCLEOTIDE SEQUENCE</scope>
    <source>
        <strain evidence="2">KSB-15</strain>
    </source>
</reference>
<feature type="chain" id="PRO_5034456911" description="Lipoprotein SmpA/OmlA domain-containing protein" evidence="1">
    <location>
        <begin position="25"/>
        <end position="183"/>
    </location>
</feature>
<feature type="signal peptide" evidence="1">
    <location>
        <begin position="1"/>
        <end position="24"/>
    </location>
</feature>
<name>A0A8F9TUG9_9BACT</name>
<keyword evidence="3" id="KW-1185">Reference proteome</keyword>